<dbReference type="Gene3D" id="1.25.10.10">
    <property type="entry name" value="Leucine-rich Repeat Variant"/>
    <property type="match status" value="1"/>
</dbReference>
<organism evidence="1">
    <name type="scientific">Streptomyces haneummycinicus</name>
    <dbReference type="NCBI Taxonomy" id="3074435"/>
    <lineage>
        <taxon>Bacteria</taxon>
        <taxon>Bacillati</taxon>
        <taxon>Actinomycetota</taxon>
        <taxon>Actinomycetes</taxon>
        <taxon>Kitasatosporales</taxon>
        <taxon>Streptomycetaceae</taxon>
        <taxon>Streptomyces</taxon>
    </lineage>
</organism>
<sequence>MELVRDLADPARREAAREALMSLGAAAVPSLLREMLDEDSPVDWFRIKQLLHAIGPAAHDDVLAALETARDEETRRRVSAAFTGLGGVERYVEALTHPSATVRESAAVGIQSACSVAFDRTPRTGATSLR</sequence>
<dbReference type="AlphaFoldDB" id="A0AAT9HWH2"/>
<reference evidence="1" key="1">
    <citation type="submission" date="2024-06" db="EMBL/GenBank/DDBJ databases">
        <authorList>
            <consortium name="consrtm"/>
            <person name="Uemura M."/>
            <person name="Terahara T."/>
        </authorList>
    </citation>
    <scope>NUCLEOTIDE SEQUENCE</scope>
    <source>
        <strain evidence="1">KM77-8</strain>
    </source>
</reference>
<dbReference type="InterPro" id="IPR016024">
    <property type="entry name" value="ARM-type_fold"/>
</dbReference>
<name>A0AAT9HWH2_9ACTN</name>
<reference evidence="1" key="2">
    <citation type="submission" date="2024-07" db="EMBL/GenBank/DDBJ databases">
        <title>Streptomyces haneummycinica sp. nov., a new antibiotic-producing actinobacterium isolated from marine sediment.</title>
        <authorList>
            <person name="Uemura M."/>
            <person name="Hamada M."/>
            <person name="Hirano S."/>
            <person name="Kobayashi K."/>
            <person name="Ohshiro T."/>
            <person name="Kobayashi T."/>
            <person name="Terahara T."/>
        </authorList>
    </citation>
    <scope>NUCLEOTIDE SEQUENCE</scope>
    <source>
        <strain evidence="1">KM77-8</strain>
    </source>
</reference>
<proteinExistence type="predicted"/>
<accession>A0AAT9HWH2</accession>
<dbReference type="InterPro" id="IPR011989">
    <property type="entry name" value="ARM-like"/>
</dbReference>
<protein>
    <recommendedName>
        <fullName evidence="2">HEAT repeat domain-containing protein</fullName>
    </recommendedName>
</protein>
<gene>
    <name evidence="1" type="ORF">SHKM778_80910</name>
</gene>
<evidence type="ECO:0008006" key="2">
    <source>
        <dbReference type="Google" id="ProtNLM"/>
    </source>
</evidence>
<evidence type="ECO:0000313" key="1">
    <source>
        <dbReference type="EMBL" id="BFO21703.1"/>
    </source>
</evidence>
<dbReference type="SUPFAM" id="SSF48371">
    <property type="entry name" value="ARM repeat"/>
    <property type="match status" value="1"/>
</dbReference>
<dbReference type="EMBL" id="AP035768">
    <property type="protein sequence ID" value="BFO21703.1"/>
    <property type="molecule type" value="Genomic_DNA"/>
</dbReference>